<dbReference type="EMBL" id="GGMR01011448">
    <property type="protein sequence ID" value="MBY24067.1"/>
    <property type="molecule type" value="Transcribed_RNA"/>
</dbReference>
<dbReference type="InterPro" id="IPR036397">
    <property type="entry name" value="RNaseH_sf"/>
</dbReference>
<dbReference type="AlphaFoldDB" id="A0A2S2P3M3"/>
<dbReference type="PANTHER" id="PTHR47331:SF1">
    <property type="entry name" value="GAG-LIKE PROTEIN"/>
    <property type="match status" value="1"/>
</dbReference>
<dbReference type="GO" id="GO:0015074">
    <property type="term" value="P:DNA integration"/>
    <property type="evidence" value="ECO:0007669"/>
    <property type="project" value="InterPro"/>
</dbReference>
<dbReference type="InterPro" id="IPR012337">
    <property type="entry name" value="RNaseH-like_sf"/>
</dbReference>
<proteinExistence type="predicted"/>
<dbReference type="Pfam" id="PF00665">
    <property type="entry name" value="rve"/>
    <property type="match status" value="1"/>
</dbReference>
<dbReference type="Gene3D" id="3.30.420.10">
    <property type="entry name" value="Ribonuclease H-like superfamily/Ribonuclease H"/>
    <property type="match status" value="1"/>
</dbReference>
<dbReference type="SUPFAM" id="SSF53098">
    <property type="entry name" value="Ribonuclease H-like"/>
    <property type="match status" value="1"/>
</dbReference>
<evidence type="ECO:0000313" key="2">
    <source>
        <dbReference type="EMBL" id="MBY24067.1"/>
    </source>
</evidence>
<sequence length="201" mass="23266">MSLVRQKYWVVHGRSIIRKVLHDCVKCYRFRQVKTHQLMANLTAFRVNYAPVFSHCGVDFAGPFSTKPSVGRSRIAYKTYLALFICLTTKTVHLEIVSELSADTFIVTLKRFIARRGYPTKMYSDNGTNFTSTHHKLHEVYKLLCSQQLNSAMNAFCLPREIDLHFIPPASPHFDGIWEANIKSCKRIFQRITFNSLIINF</sequence>
<organism evidence="2">
    <name type="scientific">Schizaphis graminum</name>
    <name type="common">Green bug aphid</name>
    <dbReference type="NCBI Taxonomy" id="13262"/>
    <lineage>
        <taxon>Eukaryota</taxon>
        <taxon>Metazoa</taxon>
        <taxon>Ecdysozoa</taxon>
        <taxon>Arthropoda</taxon>
        <taxon>Hexapoda</taxon>
        <taxon>Insecta</taxon>
        <taxon>Pterygota</taxon>
        <taxon>Neoptera</taxon>
        <taxon>Paraneoptera</taxon>
        <taxon>Hemiptera</taxon>
        <taxon>Sternorrhyncha</taxon>
        <taxon>Aphidomorpha</taxon>
        <taxon>Aphidoidea</taxon>
        <taxon>Aphididae</taxon>
        <taxon>Aphidini</taxon>
        <taxon>Schizaphis</taxon>
    </lineage>
</organism>
<feature type="domain" description="Integrase catalytic" evidence="1">
    <location>
        <begin position="47"/>
        <end position="201"/>
    </location>
</feature>
<gene>
    <name evidence="2" type="ORF">g.10773</name>
</gene>
<accession>A0A2S2P3M3</accession>
<dbReference type="PROSITE" id="PS50994">
    <property type="entry name" value="INTEGRASE"/>
    <property type="match status" value="1"/>
</dbReference>
<dbReference type="InterPro" id="IPR001584">
    <property type="entry name" value="Integrase_cat-core"/>
</dbReference>
<name>A0A2S2P3M3_SCHGA</name>
<evidence type="ECO:0000259" key="1">
    <source>
        <dbReference type="PROSITE" id="PS50994"/>
    </source>
</evidence>
<dbReference type="GO" id="GO:0003676">
    <property type="term" value="F:nucleic acid binding"/>
    <property type="evidence" value="ECO:0007669"/>
    <property type="project" value="InterPro"/>
</dbReference>
<reference evidence="2" key="1">
    <citation type="submission" date="2018-04" db="EMBL/GenBank/DDBJ databases">
        <title>Transcriptome of Schizaphis graminum biotype I.</title>
        <authorList>
            <person name="Scully E.D."/>
            <person name="Geib S.M."/>
            <person name="Palmer N.A."/>
            <person name="Koch K."/>
            <person name="Bradshaw J."/>
            <person name="Heng-Moss T."/>
            <person name="Sarath G."/>
        </authorList>
    </citation>
    <scope>NUCLEOTIDE SEQUENCE</scope>
</reference>
<dbReference type="PANTHER" id="PTHR47331">
    <property type="entry name" value="PHD-TYPE DOMAIN-CONTAINING PROTEIN"/>
    <property type="match status" value="1"/>
</dbReference>
<protein>
    <recommendedName>
        <fullName evidence="1">Integrase catalytic domain-containing protein</fullName>
    </recommendedName>
</protein>